<protein>
    <submittedName>
        <fullName evidence="2">Uncharacterized protein</fullName>
    </submittedName>
</protein>
<proteinExistence type="predicted"/>
<keyword evidence="1" id="KW-0472">Membrane</keyword>
<keyword evidence="3" id="KW-1185">Reference proteome</keyword>
<name>A0A4R2L738_9GAMM</name>
<evidence type="ECO:0000313" key="3">
    <source>
        <dbReference type="Proteomes" id="UP000295765"/>
    </source>
</evidence>
<keyword evidence="1" id="KW-0812">Transmembrane</keyword>
<dbReference type="EMBL" id="SLWY01000010">
    <property type="protein sequence ID" value="TCO81107.1"/>
    <property type="molecule type" value="Genomic_DNA"/>
</dbReference>
<dbReference type="AlphaFoldDB" id="A0A4R2L738"/>
<sequence>MNKSVSRLANARVALVAALAGAGATFGPLALADGPDFSSLTESVILTGVTTAILAVAALKAVPAIASYGARVILGFIKR</sequence>
<dbReference type="RefSeq" id="WP_132542351.1">
    <property type="nucleotide sequence ID" value="NZ_SLWY01000010.1"/>
</dbReference>
<reference evidence="2 3" key="1">
    <citation type="submission" date="2019-03" db="EMBL/GenBank/DDBJ databases">
        <title>Genomic Encyclopedia of Type Strains, Phase IV (KMG-IV): sequencing the most valuable type-strain genomes for metagenomic binning, comparative biology and taxonomic classification.</title>
        <authorList>
            <person name="Goeker M."/>
        </authorList>
    </citation>
    <scope>NUCLEOTIDE SEQUENCE [LARGE SCALE GENOMIC DNA]</scope>
    <source>
        <strain evidence="2 3">DSM 25287</strain>
    </source>
</reference>
<evidence type="ECO:0000313" key="2">
    <source>
        <dbReference type="EMBL" id="TCO81107.1"/>
    </source>
</evidence>
<organism evidence="2 3">
    <name type="scientific">Plasticicumulans lactativorans</name>
    <dbReference type="NCBI Taxonomy" id="1133106"/>
    <lineage>
        <taxon>Bacteria</taxon>
        <taxon>Pseudomonadati</taxon>
        <taxon>Pseudomonadota</taxon>
        <taxon>Gammaproteobacteria</taxon>
        <taxon>Candidatus Competibacteraceae</taxon>
        <taxon>Plasticicumulans</taxon>
    </lineage>
</organism>
<evidence type="ECO:0000256" key="1">
    <source>
        <dbReference type="SAM" id="Phobius"/>
    </source>
</evidence>
<accession>A0A4R2L738</accession>
<feature type="transmembrane region" description="Helical" evidence="1">
    <location>
        <begin position="48"/>
        <end position="74"/>
    </location>
</feature>
<keyword evidence="1" id="KW-1133">Transmembrane helix</keyword>
<gene>
    <name evidence="2" type="ORF">EV699_110133</name>
</gene>
<dbReference type="Proteomes" id="UP000295765">
    <property type="component" value="Unassembled WGS sequence"/>
</dbReference>
<comment type="caution">
    <text evidence="2">The sequence shown here is derived from an EMBL/GenBank/DDBJ whole genome shotgun (WGS) entry which is preliminary data.</text>
</comment>